<comment type="caution">
    <text evidence="3">The sequence shown here is derived from an EMBL/GenBank/DDBJ whole genome shotgun (WGS) entry which is preliminary data.</text>
</comment>
<feature type="transmembrane region" description="Helical" evidence="2">
    <location>
        <begin position="71"/>
        <end position="90"/>
    </location>
</feature>
<name>A0ABR0JXM6_9EURO</name>
<feature type="transmembrane region" description="Helical" evidence="2">
    <location>
        <begin position="127"/>
        <end position="151"/>
    </location>
</feature>
<dbReference type="Proteomes" id="UP001345013">
    <property type="component" value="Unassembled WGS sequence"/>
</dbReference>
<feature type="transmembrane region" description="Helical" evidence="2">
    <location>
        <begin position="296"/>
        <end position="322"/>
    </location>
</feature>
<evidence type="ECO:0000256" key="2">
    <source>
        <dbReference type="SAM" id="Phobius"/>
    </source>
</evidence>
<sequence length="351" mass="38122">MPSLSKGTSAVRAIFSLDVITAALAFLVFALAVVIVITRVANGRIRSFERKTKSSNTGEVTPLKTTLSTHLFLIPAVFCLAVSYAVQSAVVTYELHRNSPVSITSTFNYQYAGAPSSSASPPNGRRISILTFTQQLAAILSTTFLTGAIWLHSSNLTSNGTQAASPKTTSRIWNSFIITAIAAFGIAAWALGLTVRGSGQNALTFPSTITQDRITRIIYIVFRCVVVFSSTSVSIQVLTNYKNLKANGLPQNSERPLLARFSFVVVPLIWLRNIFIIVNIVMIYENVSNWSSTTNQALTFLFIIFGQFTNLTILFMVLWGAWSMGRSAGLSGGSNKNKNRNNDSGSSYTDA</sequence>
<keyword evidence="2" id="KW-0472">Membrane</keyword>
<evidence type="ECO:0000313" key="4">
    <source>
        <dbReference type="Proteomes" id="UP001345013"/>
    </source>
</evidence>
<feature type="transmembrane region" description="Helical" evidence="2">
    <location>
        <begin position="20"/>
        <end position="41"/>
    </location>
</feature>
<keyword evidence="2" id="KW-1133">Transmembrane helix</keyword>
<feature type="transmembrane region" description="Helical" evidence="2">
    <location>
        <begin position="172"/>
        <end position="197"/>
    </location>
</feature>
<organism evidence="3 4">
    <name type="scientific">Lithohypha guttulata</name>
    <dbReference type="NCBI Taxonomy" id="1690604"/>
    <lineage>
        <taxon>Eukaryota</taxon>
        <taxon>Fungi</taxon>
        <taxon>Dikarya</taxon>
        <taxon>Ascomycota</taxon>
        <taxon>Pezizomycotina</taxon>
        <taxon>Eurotiomycetes</taxon>
        <taxon>Chaetothyriomycetidae</taxon>
        <taxon>Chaetothyriales</taxon>
        <taxon>Trichomeriaceae</taxon>
        <taxon>Lithohypha</taxon>
    </lineage>
</organism>
<proteinExistence type="predicted"/>
<feature type="compositionally biased region" description="Low complexity" evidence="1">
    <location>
        <begin position="342"/>
        <end position="351"/>
    </location>
</feature>
<reference evidence="3 4" key="1">
    <citation type="submission" date="2023-08" db="EMBL/GenBank/DDBJ databases">
        <title>Black Yeasts Isolated from many extreme environments.</title>
        <authorList>
            <person name="Coleine C."/>
            <person name="Stajich J.E."/>
            <person name="Selbmann L."/>
        </authorList>
    </citation>
    <scope>NUCLEOTIDE SEQUENCE [LARGE SCALE GENOMIC DNA]</scope>
    <source>
        <strain evidence="3 4">CCFEE 5885</strain>
    </source>
</reference>
<feature type="transmembrane region" description="Helical" evidence="2">
    <location>
        <begin position="217"/>
        <end position="238"/>
    </location>
</feature>
<feature type="transmembrane region" description="Helical" evidence="2">
    <location>
        <begin position="258"/>
        <end position="284"/>
    </location>
</feature>
<gene>
    <name evidence="3" type="ORF">LTR24_009525</name>
</gene>
<protein>
    <submittedName>
        <fullName evidence="3">Uncharacterized protein</fullName>
    </submittedName>
</protein>
<dbReference type="EMBL" id="JAVRRG010000213">
    <property type="protein sequence ID" value="KAK5077569.1"/>
    <property type="molecule type" value="Genomic_DNA"/>
</dbReference>
<feature type="region of interest" description="Disordered" evidence="1">
    <location>
        <begin position="330"/>
        <end position="351"/>
    </location>
</feature>
<evidence type="ECO:0000256" key="1">
    <source>
        <dbReference type="SAM" id="MobiDB-lite"/>
    </source>
</evidence>
<accession>A0ABR0JXM6</accession>
<keyword evidence="4" id="KW-1185">Reference proteome</keyword>
<evidence type="ECO:0000313" key="3">
    <source>
        <dbReference type="EMBL" id="KAK5077569.1"/>
    </source>
</evidence>
<keyword evidence="2" id="KW-0812">Transmembrane</keyword>